<evidence type="ECO:0000313" key="3">
    <source>
        <dbReference type="Proteomes" id="UP001176941"/>
    </source>
</evidence>
<evidence type="ECO:0000313" key="2">
    <source>
        <dbReference type="EMBL" id="CAI9172036.1"/>
    </source>
</evidence>
<accession>A0ABN8ZIL7</accession>
<feature type="transmembrane region" description="Helical" evidence="1">
    <location>
        <begin position="83"/>
        <end position="104"/>
    </location>
</feature>
<proteinExistence type="predicted"/>
<keyword evidence="3" id="KW-1185">Reference proteome</keyword>
<dbReference type="Proteomes" id="UP001176941">
    <property type="component" value="Chromosome 32"/>
</dbReference>
<keyword evidence="1" id="KW-0812">Transmembrane</keyword>
<gene>
    <name evidence="2" type="ORF">MRATA1EN1_LOCUS20998</name>
</gene>
<keyword evidence="1" id="KW-0472">Membrane</keyword>
<name>A0ABN8ZIL7_RANTA</name>
<feature type="transmembrane region" description="Helical" evidence="1">
    <location>
        <begin position="111"/>
        <end position="131"/>
    </location>
</feature>
<protein>
    <submittedName>
        <fullName evidence="2">Uncharacterized protein</fullName>
    </submittedName>
</protein>
<keyword evidence="1" id="KW-1133">Transmembrane helix</keyword>
<evidence type="ECO:0000256" key="1">
    <source>
        <dbReference type="SAM" id="Phobius"/>
    </source>
</evidence>
<sequence>MLGQQPSSWATKTPGQKIVRHELCRLCKTNYKQERPAKQLLGPSSASGLWLPCPPVPRGTGRNLETKELRQKHGKSLYIHDHYINVILTITIIVAIAEIVILTITITIAEILSLTITITIAEILILTITSINECLLCVKPCVQCLEAIWIQTLVQFSQLKPSGLRSCA</sequence>
<dbReference type="EMBL" id="OX459968">
    <property type="protein sequence ID" value="CAI9172036.1"/>
    <property type="molecule type" value="Genomic_DNA"/>
</dbReference>
<reference evidence="2" key="1">
    <citation type="submission" date="2023-04" db="EMBL/GenBank/DDBJ databases">
        <authorList>
            <consortium name="ELIXIR-Norway"/>
        </authorList>
    </citation>
    <scope>NUCLEOTIDE SEQUENCE [LARGE SCALE GENOMIC DNA]</scope>
</reference>
<organism evidence="2 3">
    <name type="scientific">Rangifer tarandus platyrhynchus</name>
    <name type="common">Svalbard reindeer</name>
    <dbReference type="NCBI Taxonomy" id="3082113"/>
    <lineage>
        <taxon>Eukaryota</taxon>
        <taxon>Metazoa</taxon>
        <taxon>Chordata</taxon>
        <taxon>Craniata</taxon>
        <taxon>Vertebrata</taxon>
        <taxon>Euteleostomi</taxon>
        <taxon>Mammalia</taxon>
        <taxon>Eutheria</taxon>
        <taxon>Laurasiatheria</taxon>
        <taxon>Artiodactyla</taxon>
        <taxon>Ruminantia</taxon>
        <taxon>Pecora</taxon>
        <taxon>Cervidae</taxon>
        <taxon>Odocoileinae</taxon>
        <taxon>Rangifer</taxon>
    </lineage>
</organism>